<name>A0A0G2J9F1_9EURO</name>
<gene>
    <name evidence="2" type="ORF">EMCG_01824</name>
</gene>
<dbReference type="AlphaFoldDB" id="A0A0G2J9F1"/>
<reference evidence="3" key="1">
    <citation type="journal article" date="2015" name="PLoS Genet.">
        <title>The dynamic genome and transcriptome of the human fungal pathogen Blastomyces and close relative Emmonsia.</title>
        <authorList>
            <person name="Munoz J.F."/>
            <person name="Gauthier G.M."/>
            <person name="Desjardins C.A."/>
            <person name="Gallo J.E."/>
            <person name="Holder J."/>
            <person name="Sullivan T.D."/>
            <person name="Marty A.J."/>
            <person name="Carmen J.C."/>
            <person name="Chen Z."/>
            <person name="Ding L."/>
            <person name="Gujja S."/>
            <person name="Magrini V."/>
            <person name="Misas E."/>
            <person name="Mitreva M."/>
            <person name="Priest M."/>
            <person name="Saif S."/>
            <person name="Whiston E.A."/>
            <person name="Young S."/>
            <person name="Zeng Q."/>
            <person name="Goldman W.E."/>
            <person name="Mardis E.R."/>
            <person name="Taylor J.W."/>
            <person name="McEwen J.G."/>
            <person name="Clay O.K."/>
            <person name="Klein B.S."/>
            <person name="Cuomo C.A."/>
        </authorList>
    </citation>
    <scope>NUCLEOTIDE SEQUENCE [LARGE SCALE GENOMIC DNA]</scope>
    <source>
        <strain evidence="3">UAMH 3008</strain>
    </source>
</reference>
<feature type="region of interest" description="Disordered" evidence="1">
    <location>
        <begin position="497"/>
        <end position="524"/>
    </location>
</feature>
<evidence type="ECO:0000313" key="3">
    <source>
        <dbReference type="Proteomes" id="UP000034164"/>
    </source>
</evidence>
<sequence>MAPRNLNPFSGMNRDEIIKNLPVNMSIRDTTSVVLHCSQRQRRDGAYQEYHLTFHNNESQTASMPDDGIELSDESGYGPIAPSTRQNHRSNYQTIENRPKKRPAPMNSSNNTDLTVISHSEERPSKGPALKPAAFQPNPPSSSRPISEEECSPLTRPNLGMHYCRADETATQPHEYETQELEGHSDEVDRDLNQSSGVWDAIDDQDSTVSHDEVEFLADQSKTHTPQISRSSIKHPSSNQPEHRDNRTSFTPRWPRRKANHRILNQTPTLRNRPFTSYPNRRSPSLESTDVSTFSSFTESDSVKLVNENRSFADLDRLARQYYICHLDRNVADVVVSKVISHVPHFAAAFVDARRKVLNLFKTWKNLTLKNAAVWFNNWVKIESNAEFRNVTCMVTLQGILNQRFQLHMVSAVFHFADEVIDFIKCTKQGKNWLKYAFVQLVTCARLHQMREDDKTVPELAEYDRGWLLKFYDNLHQKKEFQGVSVKDFPLRTDRLSRRPSSRRYQDINDDPTADLGENFNQEL</sequence>
<organism evidence="2 3">
    <name type="scientific">[Emmonsia] crescens</name>
    <dbReference type="NCBI Taxonomy" id="73230"/>
    <lineage>
        <taxon>Eukaryota</taxon>
        <taxon>Fungi</taxon>
        <taxon>Dikarya</taxon>
        <taxon>Ascomycota</taxon>
        <taxon>Pezizomycotina</taxon>
        <taxon>Eurotiomycetes</taxon>
        <taxon>Eurotiomycetidae</taxon>
        <taxon>Onygenales</taxon>
        <taxon>Ajellomycetaceae</taxon>
        <taxon>Emergomyces</taxon>
    </lineage>
</organism>
<proteinExistence type="predicted"/>
<feature type="compositionally biased region" description="Polar residues" evidence="1">
    <location>
        <begin position="223"/>
        <end position="240"/>
    </location>
</feature>
<dbReference type="Proteomes" id="UP000034164">
    <property type="component" value="Unassembled WGS sequence"/>
</dbReference>
<feature type="compositionally biased region" description="Polar residues" evidence="1">
    <location>
        <begin position="83"/>
        <end position="96"/>
    </location>
</feature>
<comment type="caution">
    <text evidence="2">The sequence shown here is derived from an EMBL/GenBank/DDBJ whole genome shotgun (WGS) entry which is preliminary data.</text>
</comment>
<evidence type="ECO:0000256" key="1">
    <source>
        <dbReference type="SAM" id="MobiDB-lite"/>
    </source>
</evidence>
<dbReference type="EMBL" id="LCZI01000905">
    <property type="protein sequence ID" value="KKZ63871.1"/>
    <property type="molecule type" value="Genomic_DNA"/>
</dbReference>
<dbReference type="OrthoDB" id="4434585at2759"/>
<dbReference type="VEuPathDB" id="FungiDB:EMCG_01824"/>
<feature type="region of interest" description="Disordered" evidence="1">
    <location>
        <begin position="219"/>
        <end position="289"/>
    </location>
</feature>
<feature type="compositionally biased region" description="Polar residues" evidence="1">
    <location>
        <begin position="263"/>
        <end position="289"/>
    </location>
</feature>
<accession>A0A0G2J9F1</accession>
<feature type="compositionally biased region" description="Polar residues" evidence="1">
    <location>
        <begin position="106"/>
        <end position="118"/>
    </location>
</feature>
<protein>
    <submittedName>
        <fullName evidence="2">Uncharacterized protein</fullName>
    </submittedName>
</protein>
<feature type="region of interest" description="Disordered" evidence="1">
    <location>
        <begin position="58"/>
        <end position="158"/>
    </location>
</feature>
<evidence type="ECO:0000313" key="2">
    <source>
        <dbReference type="EMBL" id="KKZ63871.1"/>
    </source>
</evidence>